<evidence type="ECO:0000313" key="5">
    <source>
        <dbReference type="Proteomes" id="UP001500967"/>
    </source>
</evidence>
<proteinExistence type="predicted"/>
<keyword evidence="2" id="KW-0012">Acyltransferase</keyword>
<sequence>MSLHPTDVGHRVVVRRVLTGPDAERPQFGDVLGELIELDAERQCVVVRTPTAEVVISVADIVAAKRIPPRRVKDLELERIAALGWRGSDTEQLGGWHLRAAGGWTGRANSVLPLGDPGVPLDEALNFVRSWYADRGLPPLFQLPLPATRRLARSLEERGWRDLRGALVLTAEIADLRLPARDLPPVTITGEPDADWLAAYHYRGTALPDVAVEVLRNAATPGFASVRQDGRTLAICRLTVDEGWVGITAVEVDPAHRRRGLATHLLAGALDRADAHSVYLQTEPENTAARAMYEKLGFTQHHVYRYYGAA</sequence>
<dbReference type="InterPro" id="IPR000182">
    <property type="entry name" value="GNAT_dom"/>
</dbReference>
<keyword evidence="5" id="KW-1185">Reference proteome</keyword>
<comment type="caution">
    <text evidence="4">The sequence shown here is derived from an EMBL/GenBank/DDBJ whole genome shotgun (WGS) entry which is preliminary data.</text>
</comment>
<gene>
    <name evidence="4" type="ORF">GCM10009539_84790</name>
</gene>
<evidence type="ECO:0000259" key="3">
    <source>
        <dbReference type="PROSITE" id="PS51186"/>
    </source>
</evidence>
<accession>A0ABP3F142</accession>
<dbReference type="Pfam" id="PF24553">
    <property type="entry name" value="Rv0428c_C"/>
    <property type="match status" value="1"/>
</dbReference>
<evidence type="ECO:0000313" key="4">
    <source>
        <dbReference type="EMBL" id="GAA0283734.1"/>
    </source>
</evidence>
<protein>
    <submittedName>
        <fullName evidence="4">GNAT family N-acetyltransferase</fullName>
    </submittedName>
</protein>
<dbReference type="Pfam" id="PF24551">
    <property type="entry name" value="SH3_Rv0428c"/>
    <property type="match status" value="1"/>
</dbReference>
<dbReference type="InterPro" id="IPR016181">
    <property type="entry name" value="Acyl_CoA_acyltransferase"/>
</dbReference>
<name>A0ABP3F142_9ACTN</name>
<dbReference type="InterPro" id="IPR050680">
    <property type="entry name" value="YpeA/RimI_acetyltransf"/>
</dbReference>
<dbReference type="Proteomes" id="UP001500967">
    <property type="component" value="Unassembled WGS sequence"/>
</dbReference>
<dbReference type="InterPro" id="IPR056934">
    <property type="entry name" value="SH3_Rv0428c"/>
</dbReference>
<evidence type="ECO:0000256" key="1">
    <source>
        <dbReference type="ARBA" id="ARBA00022679"/>
    </source>
</evidence>
<keyword evidence="1" id="KW-0808">Transferase</keyword>
<organism evidence="4 5">
    <name type="scientific">Cryptosporangium japonicum</name>
    <dbReference type="NCBI Taxonomy" id="80872"/>
    <lineage>
        <taxon>Bacteria</taxon>
        <taxon>Bacillati</taxon>
        <taxon>Actinomycetota</taxon>
        <taxon>Actinomycetes</taxon>
        <taxon>Cryptosporangiales</taxon>
        <taxon>Cryptosporangiaceae</taxon>
        <taxon>Cryptosporangium</taxon>
    </lineage>
</organism>
<dbReference type="PANTHER" id="PTHR43420">
    <property type="entry name" value="ACETYLTRANSFERASE"/>
    <property type="match status" value="1"/>
</dbReference>
<dbReference type="InterPro" id="IPR056935">
    <property type="entry name" value="Rv0428c-like_C"/>
</dbReference>
<dbReference type="Gene3D" id="3.40.630.30">
    <property type="match status" value="1"/>
</dbReference>
<evidence type="ECO:0000256" key="2">
    <source>
        <dbReference type="ARBA" id="ARBA00023315"/>
    </source>
</evidence>
<dbReference type="EMBL" id="BAAAGX010000046">
    <property type="protein sequence ID" value="GAA0283734.1"/>
    <property type="molecule type" value="Genomic_DNA"/>
</dbReference>
<dbReference type="RefSeq" id="WP_425558378.1">
    <property type="nucleotide sequence ID" value="NZ_BAAAGX010000046.1"/>
</dbReference>
<dbReference type="SUPFAM" id="SSF55729">
    <property type="entry name" value="Acyl-CoA N-acyltransferases (Nat)"/>
    <property type="match status" value="1"/>
</dbReference>
<dbReference type="PROSITE" id="PS51186">
    <property type="entry name" value="GNAT"/>
    <property type="match status" value="1"/>
</dbReference>
<dbReference type="CDD" id="cd04301">
    <property type="entry name" value="NAT_SF"/>
    <property type="match status" value="1"/>
</dbReference>
<reference evidence="5" key="1">
    <citation type="journal article" date="2019" name="Int. J. Syst. Evol. Microbiol.">
        <title>The Global Catalogue of Microorganisms (GCM) 10K type strain sequencing project: providing services to taxonomists for standard genome sequencing and annotation.</title>
        <authorList>
            <consortium name="The Broad Institute Genomics Platform"/>
            <consortium name="The Broad Institute Genome Sequencing Center for Infectious Disease"/>
            <person name="Wu L."/>
            <person name="Ma J."/>
        </authorList>
    </citation>
    <scope>NUCLEOTIDE SEQUENCE [LARGE SCALE GENOMIC DNA]</scope>
    <source>
        <strain evidence="5">JCM 10425</strain>
    </source>
</reference>
<feature type="domain" description="N-acetyltransferase" evidence="3">
    <location>
        <begin position="186"/>
        <end position="310"/>
    </location>
</feature>